<dbReference type="AlphaFoldDB" id="A0A183JTF3"/>
<protein>
    <submittedName>
        <fullName evidence="1">40S ribosomal protein S26</fullName>
    </submittedName>
</protein>
<evidence type="ECO:0000313" key="1">
    <source>
        <dbReference type="WBParaSite" id="SCUD_0000599301-mRNA-1"/>
    </source>
</evidence>
<reference evidence="1" key="1">
    <citation type="submission" date="2016-06" db="UniProtKB">
        <authorList>
            <consortium name="WormBaseParasite"/>
        </authorList>
    </citation>
    <scope>IDENTIFICATION</scope>
</reference>
<proteinExistence type="predicted"/>
<name>A0A183JTF3_9TREM</name>
<dbReference type="WBParaSite" id="SCUD_0000599301-mRNA-1">
    <property type="protein sequence ID" value="SCUD_0000599301-mRNA-1"/>
    <property type="gene ID" value="SCUD_0000599301"/>
</dbReference>
<organism evidence="1">
    <name type="scientific">Schistosoma curassoni</name>
    <dbReference type="NCBI Taxonomy" id="6186"/>
    <lineage>
        <taxon>Eukaryota</taxon>
        <taxon>Metazoa</taxon>
        <taxon>Spiralia</taxon>
        <taxon>Lophotrochozoa</taxon>
        <taxon>Platyhelminthes</taxon>
        <taxon>Trematoda</taxon>
        <taxon>Digenea</taxon>
        <taxon>Strigeidida</taxon>
        <taxon>Schistosomatoidea</taxon>
        <taxon>Schistosomatidae</taxon>
        <taxon>Schistosoma</taxon>
    </lineage>
</organism>
<accession>A0A183JTF3</accession>
<sequence length="120" mass="13794">MIKQLIDKCFIFINTDYLSVNLNLTAPDVWVLTMVGLCPTSKTHQDKMMLCDRNSLDSHYMLLLWLEEDWIHFLLDHQVIIPDVELYNKCCCLACNSKKLSVLCNCCTVPTSRTPPTVDP</sequence>